<feature type="compositionally biased region" description="Basic and acidic residues" evidence="1">
    <location>
        <begin position="28"/>
        <end position="38"/>
    </location>
</feature>
<name>A0A917V8T6_9HYPH</name>
<sequence length="66" mass="6721">MSDPERPPNPLDETPGPGARPLPAGSPKRPEDPGKPAPDDAGPSGVPEAPPADQKDPHGDDEDHGS</sequence>
<evidence type="ECO:0000313" key="2">
    <source>
        <dbReference type="EMBL" id="GGK51130.1"/>
    </source>
</evidence>
<dbReference type="Proteomes" id="UP000600449">
    <property type="component" value="Unassembled WGS sequence"/>
</dbReference>
<protein>
    <submittedName>
        <fullName evidence="2">Uncharacterized protein</fullName>
    </submittedName>
</protein>
<organism evidence="2 3">
    <name type="scientific">Salinarimonas ramus</name>
    <dbReference type="NCBI Taxonomy" id="690164"/>
    <lineage>
        <taxon>Bacteria</taxon>
        <taxon>Pseudomonadati</taxon>
        <taxon>Pseudomonadota</taxon>
        <taxon>Alphaproteobacteria</taxon>
        <taxon>Hyphomicrobiales</taxon>
        <taxon>Salinarimonadaceae</taxon>
        <taxon>Salinarimonas</taxon>
    </lineage>
</organism>
<feature type="region of interest" description="Disordered" evidence="1">
    <location>
        <begin position="1"/>
        <end position="66"/>
    </location>
</feature>
<evidence type="ECO:0000256" key="1">
    <source>
        <dbReference type="SAM" id="MobiDB-lite"/>
    </source>
</evidence>
<comment type="caution">
    <text evidence="2">The sequence shown here is derived from an EMBL/GenBank/DDBJ whole genome shotgun (WGS) entry which is preliminary data.</text>
</comment>
<gene>
    <name evidence="2" type="ORF">GCM10011322_42760</name>
</gene>
<keyword evidence="3" id="KW-1185">Reference proteome</keyword>
<dbReference type="AlphaFoldDB" id="A0A917V8T6"/>
<dbReference type="EMBL" id="BMMF01000015">
    <property type="protein sequence ID" value="GGK51130.1"/>
    <property type="molecule type" value="Genomic_DNA"/>
</dbReference>
<accession>A0A917V8T6</accession>
<evidence type="ECO:0000313" key="3">
    <source>
        <dbReference type="Proteomes" id="UP000600449"/>
    </source>
</evidence>
<proteinExistence type="predicted"/>
<reference evidence="2 3" key="1">
    <citation type="journal article" date="2014" name="Int. J. Syst. Evol. Microbiol.">
        <title>Complete genome sequence of Corynebacterium casei LMG S-19264T (=DSM 44701T), isolated from a smear-ripened cheese.</title>
        <authorList>
            <consortium name="US DOE Joint Genome Institute (JGI-PGF)"/>
            <person name="Walter F."/>
            <person name="Albersmeier A."/>
            <person name="Kalinowski J."/>
            <person name="Ruckert C."/>
        </authorList>
    </citation>
    <scope>NUCLEOTIDE SEQUENCE [LARGE SCALE GENOMIC DNA]</scope>
    <source>
        <strain evidence="2 3">CGMCC 1.9161</strain>
    </source>
</reference>